<sequence>MRRWWIAGMGAVALVALAAVSMVPFGQTPAPVEPRAMVQVSLPGLSDMAQAGQAAFGRNCAECHGPDAGGRLGLGPPLIHRVYEPSHHGDMAFWMAARRGVVAHHWPFGDMPPVPGVSDDEIAAIIAFVREVQRANGIH</sequence>
<dbReference type="EMBL" id="WJPO01000004">
    <property type="protein sequence ID" value="MRH20200.1"/>
    <property type="molecule type" value="Genomic_DNA"/>
</dbReference>
<proteinExistence type="predicted"/>
<keyword evidence="7" id="KW-1185">Reference proteome</keyword>
<dbReference type="GO" id="GO:0046872">
    <property type="term" value="F:metal ion binding"/>
    <property type="evidence" value="ECO:0007669"/>
    <property type="project" value="UniProtKB-KW"/>
</dbReference>
<dbReference type="Pfam" id="PF00034">
    <property type="entry name" value="Cytochrom_C"/>
    <property type="match status" value="1"/>
</dbReference>
<evidence type="ECO:0000256" key="4">
    <source>
        <dbReference type="PROSITE-ProRule" id="PRU00433"/>
    </source>
</evidence>
<dbReference type="RefSeq" id="WP_153747514.1">
    <property type="nucleotide sequence ID" value="NZ_BAAADI010000032.1"/>
</dbReference>
<dbReference type="GO" id="GO:0009055">
    <property type="term" value="F:electron transfer activity"/>
    <property type="evidence" value="ECO:0007669"/>
    <property type="project" value="InterPro"/>
</dbReference>
<evidence type="ECO:0000256" key="1">
    <source>
        <dbReference type="ARBA" id="ARBA00022617"/>
    </source>
</evidence>
<evidence type="ECO:0000313" key="6">
    <source>
        <dbReference type="EMBL" id="MRH20200.1"/>
    </source>
</evidence>
<dbReference type="Proteomes" id="UP000466730">
    <property type="component" value="Unassembled WGS sequence"/>
</dbReference>
<dbReference type="PROSITE" id="PS51007">
    <property type="entry name" value="CYTC"/>
    <property type="match status" value="1"/>
</dbReference>
<keyword evidence="3 4" id="KW-0408">Iron</keyword>
<dbReference type="OrthoDB" id="7854060at2"/>
<evidence type="ECO:0000256" key="3">
    <source>
        <dbReference type="ARBA" id="ARBA00023004"/>
    </source>
</evidence>
<dbReference type="SUPFAM" id="SSF46626">
    <property type="entry name" value="Cytochrome c"/>
    <property type="match status" value="1"/>
</dbReference>
<accession>A0A844B379</accession>
<feature type="domain" description="Cytochrome c" evidence="5">
    <location>
        <begin position="47"/>
        <end position="133"/>
    </location>
</feature>
<organism evidence="6 7">
    <name type="scientific">Rhodovulum strictum</name>
    <dbReference type="NCBI Taxonomy" id="58314"/>
    <lineage>
        <taxon>Bacteria</taxon>
        <taxon>Pseudomonadati</taxon>
        <taxon>Pseudomonadota</taxon>
        <taxon>Alphaproteobacteria</taxon>
        <taxon>Rhodobacterales</taxon>
        <taxon>Paracoccaceae</taxon>
        <taxon>Rhodovulum</taxon>
    </lineage>
</organism>
<comment type="caution">
    <text evidence="6">The sequence shown here is derived from an EMBL/GenBank/DDBJ whole genome shotgun (WGS) entry which is preliminary data.</text>
</comment>
<dbReference type="InterPro" id="IPR009056">
    <property type="entry name" value="Cyt_c-like_dom"/>
</dbReference>
<dbReference type="InterPro" id="IPR036909">
    <property type="entry name" value="Cyt_c-like_dom_sf"/>
</dbReference>
<evidence type="ECO:0000259" key="5">
    <source>
        <dbReference type="PROSITE" id="PS51007"/>
    </source>
</evidence>
<name>A0A844B379_9RHOB</name>
<evidence type="ECO:0000313" key="7">
    <source>
        <dbReference type="Proteomes" id="UP000466730"/>
    </source>
</evidence>
<dbReference type="Gene3D" id="1.10.760.10">
    <property type="entry name" value="Cytochrome c-like domain"/>
    <property type="match status" value="1"/>
</dbReference>
<dbReference type="GO" id="GO:0020037">
    <property type="term" value="F:heme binding"/>
    <property type="evidence" value="ECO:0007669"/>
    <property type="project" value="InterPro"/>
</dbReference>
<dbReference type="AlphaFoldDB" id="A0A844B379"/>
<protein>
    <submittedName>
        <fullName evidence="6">C-type cytochrome</fullName>
    </submittedName>
</protein>
<reference evidence="6 7" key="1">
    <citation type="submission" date="2019-11" db="EMBL/GenBank/DDBJ databases">
        <title>Draft Whole-Genome sequence of the marine photosynthetic bacterium Rhodovulum strictum DSM 11289.</title>
        <authorList>
            <person name="Kyndt J.A."/>
            <person name="Meyer T.E."/>
        </authorList>
    </citation>
    <scope>NUCLEOTIDE SEQUENCE [LARGE SCALE GENOMIC DNA]</scope>
    <source>
        <strain evidence="6 7">DSM 11289</strain>
    </source>
</reference>
<keyword evidence="1 4" id="KW-0349">Heme</keyword>
<gene>
    <name evidence="6" type="ORF">GH815_04265</name>
</gene>
<evidence type="ECO:0000256" key="2">
    <source>
        <dbReference type="ARBA" id="ARBA00022723"/>
    </source>
</evidence>
<keyword evidence="2 4" id="KW-0479">Metal-binding</keyword>